<dbReference type="RefSeq" id="WP_156007178.1">
    <property type="nucleotide sequence ID" value="NZ_CP046276.1"/>
</dbReference>
<dbReference type="EMBL" id="CP046276">
    <property type="protein sequence ID" value="QGS52316.1"/>
    <property type="molecule type" value="Genomic_DNA"/>
</dbReference>
<dbReference type="Pfam" id="PF02645">
    <property type="entry name" value="DegV"/>
    <property type="match status" value="1"/>
</dbReference>
<dbReference type="Proteomes" id="UP000424468">
    <property type="component" value="Chromosome"/>
</dbReference>
<dbReference type="OrthoDB" id="391635at2"/>
<name>A0A6I6C9R2_9MOLU</name>
<keyword evidence="3" id="KW-1185">Reference proteome</keyword>
<dbReference type="GO" id="GO:0008289">
    <property type="term" value="F:lipid binding"/>
    <property type="evidence" value="ECO:0007669"/>
    <property type="project" value="UniProtKB-KW"/>
</dbReference>
<evidence type="ECO:0000313" key="2">
    <source>
        <dbReference type="EMBL" id="QGS52316.1"/>
    </source>
</evidence>
<accession>A0A6I6C9R2</accession>
<dbReference type="Gene3D" id="3.40.50.10170">
    <property type="match status" value="1"/>
</dbReference>
<dbReference type="PANTHER" id="PTHR33434">
    <property type="entry name" value="DEGV DOMAIN-CONTAINING PROTEIN DR_1986-RELATED"/>
    <property type="match status" value="1"/>
</dbReference>
<dbReference type="InterPro" id="IPR043168">
    <property type="entry name" value="DegV_C"/>
</dbReference>
<dbReference type="SUPFAM" id="SSF82549">
    <property type="entry name" value="DAK1/DegV-like"/>
    <property type="match status" value="1"/>
</dbReference>
<sequence length="284" mass="32246">MKIGILVDSSTGLEPDKIANTNIEVIPLHIIIKNTQDILDTKEQRDLNNVYEQIHNGVNVTTSQASPGELILKYEEMLKKYDHIIHLPIPTNLSGMAQTAVMTSKDEEFLGKVTVVDHYLAANLLGRLALILNDMTKDESLEIKDYLEKIKLWEDNSLIYLIPSDLKKLAKGGRAQSLLLSVLKFLKQKIAIQWGLKPKKAAMGRTIGSIIDKLLDNIKEKFKNAYKIILVRTELISEKFLNQIKSKFEELKIDYDDEIIPTPFPCHAGLETVGFLIYDKKMEK</sequence>
<dbReference type="Gene3D" id="3.30.1180.10">
    <property type="match status" value="1"/>
</dbReference>
<dbReference type="PROSITE" id="PS51482">
    <property type="entry name" value="DEGV"/>
    <property type="match status" value="1"/>
</dbReference>
<keyword evidence="1" id="KW-0446">Lipid-binding</keyword>
<dbReference type="NCBIfam" id="TIGR00762">
    <property type="entry name" value="DegV"/>
    <property type="match status" value="1"/>
</dbReference>
<protein>
    <submittedName>
        <fullName evidence="2">Fatty acid-binding protein DegV</fullName>
    </submittedName>
</protein>
<dbReference type="AlphaFoldDB" id="A0A6I6C9R2"/>
<evidence type="ECO:0000313" key="3">
    <source>
        <dbReference type="Proteomes" id="UP000424468"/>
    </source>
</evidence>
<dbReference type="KEGG" id="stab:STABA_v1c09630"/>
<reference evidence="2 3" key="1">
    <citation type="submission" date="2019-11" db="EMBL/GenBank/DDBJ databases">
        <title>Complete genome sequence of Spiroplasma tabanidicola TAUS-1 (DSM 22603).</title>
        <authorList>
            <person name="Huang C.-T."/>
            <person name="Lin Y.-C."/>
            <person name="Kuo C.-H."/>
        </authorList>
    </citation>
    <scope>NUCLEOTIDE SEQUENCE [LARGE SCALE GENOMIC DNA]</scope>
    <source>
        <strain evidence="2 3">TAUS-1</strain>
    </source>
</reference>
<dbReference type="InterPro" id="IPR003797">
    <property type="entry name" value="DegV"/>
</dbReference>
<dbReference type="InterPro" id="IPR050270">
    <property type="entry name" value="DegV_domain_contain"/>
</dbReference>
<proteinExistence type="predicted"/>
<organism evidence="2 3">
    <name type="scientific">Spiroplasma tabanidicola</name>
    <dbReference type="NCBI Taxonomy" id="324079"/>
    <lineage>
        <taxon>Bacteria</taxon>
        <taxon>Bacillati</taxon>
        <taxon>Mycoplasmatota</taxon>
        <taxon>Mollicutes</taxon>
        <taxon>Entomoplasmatales</taxon>
        <taxon>Spiroplasmataceae</taxon>
        <taxon>Spiroplasma</taxon>
    </lineage>
</organism>
<evidence type="ECO:0000256" key="1">
    <source>
        <dbReference type="ARBA" id="ARBA00023121"/>
    </source>
</evidence>
<gene>
    <name evidence="2" type="primary">degV</name>
    <name evidence="2" type="ORF">STABA_v1c09630</name>
</gene>
<dbReference type="PANTHER" id="PTHR33434:SF2">
    <property type="entry name" value="FATTY ACID-BINDING PROTEIN TM_1468"/>
    <property type="match status" value="1"/>
</dbReference>